<evidence type="ECO:0000256" key="1">
    <source>
        <dbReference type="SAM" id="MobiDB-lite"/>
    </source>
</evidence>
<dbReference type="PANTHER" id="PTHR36140">
    <property type="entry name" value="F-BOX DOMAIN-CONTAINING PROTEIN-RELATED"/>
    <property type="match status" value="1"/>
</dbReference>
<dbReference type="Proteomes" id="UP001054889">
    <property type="component" value="Unassembled WGS sequence"/>
</dbReference>
<proteinExistence type="predicted"/>
<dbReference type="PANTHER" id="PTHR36140:SF9">
    <property type="entry name" value="F-BOX DOMAIN CONTAINING PROTEIN"/>
    <property type="match status" value="1"/>
</dbReference>
<evidence type="ECO:0000313" key="2">
    <source>
        <dbReference type="EMBL" id="GJN23741.1"/>
    </source>
</evidence>
<dbReference type="EMBL" id="BQKI01000076">
    <property type="protein sequence ID" value="GJN23741.1"/>
    <property type="molecule type" value="Genomic_DNA"/>
</dbReference>
<sequence length="308" mass="33237">MTADGHPPRCCCNLYHHDDVSACEWEKHGCIILSKIKVRTCKDTVNLRWFCERSGVILFTISEDSSSPGAYALNIRTCPNEKGANKWVPQLSPSSRPFLNPNPPPPPLSPPPSGSGGHHHHALLLRLPEQQSVPRRALLLFLLCTLARLLPHRTTLALSPVAVTVVMTLAPSPAISTPCAIHTCLRPQARLPGFIGRRAGDGGASASIIDVLPEDVVVDFPHGCRSAIHLHSSDPPSNKSTPPPRTVGVEQEMQQQGEEEDRGHAGGEDVFLSGIPLPPAAEEIELPYPACSPPLPATAMRSCVQELR</sequence>
<reference evidence="2" key="1">
    <citation type="journal article" date="2018" name="DNA Res.">
        <title>Multiple hybrid de novo genome assembly of finger millet, an orphan allotetraploid crop.</title>
        <authorList>
            <person name="Hatakeyama M."/>
            <person name="Aluri S."/>
            <person name="Balachadran M.T."/>
            <person name="Sivarajan S.R."/>
            <person name="Patrignani A."/>
            <person name="Gruter S."/>
            <person name="Poveda L."/>
            <person name="Shimizu-Inatsugi R."/>
            <person name="Baeten J."/>
            <person name="Francoijs K.J."/>
            <person name="Nataraja K.N."/>
            <person name="Reddy Y.A.N."/>
            <person name="Phadnis S."/>
            <person name="Ravikumar R.L."/>
            <person name="Schlapbach R."/>
            <person name="Sreeman S.M."/>
            <person name="Shimizu K.K."/>
        </authorList>
    </citation>
    <scope>NUCLEOTIDE SEQUENCE</scope>
</reference>
<comment type="caution">
    <text evidence="2">The sequence shown here is derived from an EMBL/GenBank/DDBJ whole genome shotgun (WGS) entry which is preliminary data.</text>
</comment>
<gene>
    <name evidence="2" type="primary">gb11419</name>
    <name evidence="2" type="ORF">PR202_gb11419</name>
</gene>
<keyword evidence="3" id="KW-1185">Reference proteome</keyword>
<feature type="region of interest" description="Disordered" evidence="1">
    <location>
        <begin position="93"/>
        <end position="120"/>
    </location>
</feature>
<feature type="compositionally biased region" description="Pro residues" evidence="1">
    <location>
        <begin position="100"/>
        <end position="113"/>
    </location>
</feature>
<reference evidence="2" key="2">
    <citation type="submission" date="2021-12" db="EMBL/GenBank/DDBJ databases">
        <title>Resequencing data analysis of finger millet.</title>
        <authorList>
            <person name="Hatakeyama M."/>
            <person name="Aluri S."/>
            <person name="Balachadran M.T."/>
            <person name="Sivarajan S.R."/>
            <person name="Poveda L."/>
            <person name="Shimizu-Inatsugi R."/>
            <person name="Schlapbach R."/>
            <person name="Sreeman S.M."/>
            <person name="Shimizu K.K."/>
        </authorList>
    </citation>
    <scope>NUCLEOTIDE SEQUENCE</scope>
</reference>
<dbReference type="AlphaFoldDB" id="A0AAV5EMH1"/>
<organism evidence="2 3">
    <name type="scientific">Eleusine coracana subsp. coracana</name>
    <dbReference type="NCBI Taxonomy" id="191504"/>
    <lineage>
        <taxon>Eukaryota</taxon>
        <taxon>Viridiplantae</taxon>
        <taxon>Streptophyta</taxon>
        <taxon>Embryophyta</taxon>
        <taxon>Tracheophyta</taxon>
        <taxon>Spermatophyta</taxon>
        <taxon>Magnoliopsida</taxon>
        <taxon>Liliopsida</taxon>
        <taxon>Poales</taxon>
        <taxon>Poaceae</taxon>
        <taxon>PACMAD clade</taxon>
        <taxon>Chloridoideae</taxon>
        <taxon>Cynodonteae</taxon>
        <taxon>Eleusininae</taxon>
        <taxon>Eleusine</taxon>
    </lineage>
</organism>
<evidence type="ECO:0000313" key="3">
    <source>
        <dbReference type="Proteomes" id="UP001054889"/>
    </source>
</evidence>
<name>A0AAV5EMH1_ELECO</name>
<feature type="region of interest" description="Disordered" evidence="1">
    <location>
        <begin position="228"/>
        <end position="276"/>
    </location>
</feature>
<accession>A0AAV5EMH1</accession>
<protein>
    <submittedName>
        <fullName evidence="2">Uncharacterized protein</fullName>
    </submittedName>
</protein>